<keyword evidence="1 5" id="KW-0963">Cytoplasm</keyword>
<comment type="subcellular location">
    <subcellularLocation>
        <location evidence="5">Cytoplasm</location>
    </subcellularLocation>
</comment>
<dbReference type="InterPro" id="IPR016856">
    <property type="entry name" value="QueF_type1"/>
</dbReference>
<comment type="pathway">
    <text evidence="5">tRNA modification; tRNA-queuosine biosynthesis.</text>
</comment>
<sequence>MQKEVEKKAKEKRKKEIRGVQEIDAECLDVFDYDYPGRETELEIVTDEFTSLCPWSGLPDFGRLTIRYVPAQHCIELKSLKFYLLSYRSVGIAYENAVNRILDDLVACCQPLRMKVTGDFTTRGGIKTRVEASYQKK</sequence>
<dbReference type="PANTHER" id="PTHR34354:SF1">
    <property type="entry name" value="NADPH-DEPENDENT 7-CYANO-7-DEAZAGUANINE REDUCTASE"/>
    <property type="match status" value="1"/>
</dbReference>
<dbReference type="Pfam" id="PF14489">
    <property type="entry name" value="QueF"/>
    <property type="match status" value="1"/>
</dbReference>
<feature type="binding site" evidence="5">
    <location>
        <begin position="75"/>
        <end position="77"/>
    </location>
    <ligand>
        <name>substrate</name>
    </ligand>
</feature>
<comment type="caution">
    <text evidence="6">The sequence shown here is derived from an EMBL/GenBank/DDBJ whole genome shotgun (WGS) entry which is preliminary data.</text>
</comment>
<name>A0A523UP24_UNCAE</name>
<dbReference type="HAMAP" id="MF_00818">
    <property type="entry name" value="QueF_type1"/>
    <property type="match status" value="1"/>
</dbReference>
<evidence type="ECO:0000256" key="5">
    <source>
        <dbReference type="HAMAP-Rule" id="MF_00818"/>
    </source>
</evidence>
<dbReference type="GO" id="GO:0008616">
    <property type="term" value="P:tRNA queuosine(34) biosynthetic process"/>
    <property type="evidence" value="ECO:0007669"/>
    <property type="project" value="UniProtKB-UniRule"/>
</dbReference>
<comment type="catalytic activity">
    <reaction evidence="5">
        <text>7-aminomethyl-7-carbaguanine + 2 NADP(+) = 7-cyano-7-carbaguanine + 2 NADPH + 3 H(+)</text>
        <dbReference type="Rhea" id="RHEA:13409"/>
        <dbReference type="ChEBI" id="CHEBI:15378"/>
        <dbReference type="ChEBI" id="CHEBI:45075"/>
        <dbReference type="ChEBI" id="CHEBI:57783"/>
        <dbReference type="ChEBI" id="CHEBI:58349"/>
        <dbReference type="ChEBI" id="CHEBI:58703"/>
        <dbReference type="EC" id="1.7.1.13"/>
    </reaction>
</comment>
<organism evidence="6 7">
    <name type="scientific">Aerophobetes bacterium</name>
    <dbReference type="NCBI Taxonomy" id="2030807"/>
    <lineage>
        <taxon>Bacteria</taxon>
        <taxon>Candidatus Aerophobota</taxon>
    </lineage>
</organism>
<dbReference type="GO" id="GO:0005737">
    <property type="term" value="C:cytoplasm"/>
    <property type="evidence" value="ECO:0007669"/>
    <property type="project" value="UniProtKB-SubCell"/>
</dbReference>
<evidence type="ECO:0000313" key="7">
    <source>
        <dbReference type="Proteomes" id="UP000320679"/>
    </source>
</evidence>
<keyword evidence="2 5" id="KW-0671">Queuosine biosynthesis</keyword>
<feature type="binding site" evidence="5">
    <location>
        <begin position="94"/>
        <end position="95"/>
    </location>
    <ligand>
        <name>substrate</name>
    </ligand>
</feature>
<evidence type="ECO:0000256" key="2">
    <source>
        <dbReference type="ARBA" id="ARBA00022785"/>
    </source>
</evidence>
<dbReference type="AlphaFoldDB" id="A0A523UP24"/>
<evidence type="ECO:0000256" key="1">
    <source>
        <dbReference type="ARBA" id="ARBA00022490"/>
    </source>
</evidence>
<evidence type="ECO:0000256" key="4">
    <source>
        <dbReference type="ARBA" id="ARBA00023002"/>
    </source>
</evidence>
<dbReference type="PIRSF" id="PIRSF027377">
    <property type="entry name" value="Nitrile_oxidored_QueF"/>
    <property type="match status" value="1"/>
</dbReference>
<gene>
    <name evidence="5 6" type="primary">queF</name>
    <name evidence="6" type="ORF">E3J59_05665</name>
</gene>
<dbReference type="InterPro" id="IPR043133">
    <property type="entry name" value="GTP-CH-I_C/QueF"/>
</dbReference>
<evidence type="ECO:0000313" key="6">
    <source>
        <dbReference type="EMBL" id="TET44061.1"/>
    </source>
</evidence>
<dbReference type="EC" id="1.7.1.13" evidence="5"/>
<comment type="similarity">
    <text evidence="5">Belongs to the GTP cyclohydrolase I family. QueF type 1 subfamily.</text>
</comment>
<keyword evidence="3 5" id="KW-0521">NADP</keyword>
<dbReference type="SUPFAM" id="SSF55620">
    <property type="entry name" value="Tetrahydrobiopterin biosynthesis enzymes-like"/>
    <property type="match status" value="1"/>
</dbReference>
<comment type="function">
    <text evidence="5">Catalyzes the NADPH-dependent reduction of 7-cyano-7-deazaguanine (preQ0) to 7-aminomethyl-7-deazaguanine (preQ1).</text>
</comment>
<dbReference type="NCBIfam" id="TIGR03139">
    <property type="entry name" value="QueF-II"/>
    <property type="match status" value="1"/>
</dbReference>
<protein>
    <recommendedName>
        <fullName evidence="5">NADPH-dependent 7-cyano-7-deazaguanine reductase</fullName>
        <ecNumber evidence="5">1.7.1.13</ecNumber>
    </recommendedName>
    <alternativeName>
        <fullName evidence="5">7-cyano-7-carbaguanine reductase</fullName>
    </alternativeName>
    <alternativeName>
        <fullName evidence="5">NADPH-dependent nitrile oxidoreductase</fullName>
    </alternativeName>
    <alternativeName>
        <fullName evidence="5">PreQ(0) reductase</fullName>
    </alternativeName>
</protein>
<dbReference type="InterPro" id="IPR050084">
    <property type="entry name" value="NADPH_dep_7-cyano-7-deazaG_red"/>
</dbReference>
<dbReference type="Gene3D" id="3.30.1130.10">
    <property type="match status" value="1"/>
</dbReference>
<dbReference type="PANTHER" id="PTHR34354">
    <property type="entry name" value="NADPH-DEPENDENT 7-CYANO-7-DEAZAGUANINE REDUCTASE"/>
    <property type="match status" value="1"/>
</dbReference>
<reference evidence="6 7" key="1">
    <citation type="submission" date="2019-03" db="EMBL/GenBank/DDBJ databases">
        <title>Metabolic potential of uncultured bacteria and archaea associated with petroleum seepage in deep-sea sediments.</title>
        <authorList>
            <person name="Dong X."/>
            <person name="Hubert C."/>
        </authorList>
    </citation>
    <scope>NUCLEOTIDE SEQUENCE [LARGE SCALE GENOMIC DNA]</scope>
    <source>
        <strain evidence="6">E29_bin78</strain>
    </source>
</reference>
<dbReference type="UniPathway" id="UPA00392"/>
<feature type="active site" description="Proton donor" evidence="5">
    <location>
        <position position="60"/>
    </location>
</feature>
<feature type="active site" description="Thioimide intermediate" evidence="5">
    <location>
        <position position="53"/>
    </location>
</feature>
<accession>A0A523UP24</accession>
<dbReference type="Proteomes" id="UP000320679">
    <property type="component" value="Unassembled WGS sequence"/>
</dbReference>
<dbReference type="EMBL" id="SOJK01000236">
    <property type="protein sequence ID" value="TET44061.1"/>
    <property type="molecule type" value="Genomic_DNA"/>
</dbReference>
<evidence type="ECO:0000256" key="3">
    <source>
        <dbReference type="ARBA" id="ARBA00022857"/>
    </source>
</evidence>
<keyword evidence="4 5" id="KW-0560">Oxidoreductase</keyword>
<proteinExistence type="inferred from homology"/>
<dbReference type="InterPro" id="IPR029500">
    <property type="entry name" value="QueF"/>
</dbReference>
<dbReference type="GO" id="GO:0033739">
    <property type="term" value="F:preQ1 synthase activity"/>
    <property type="evidence" value="ECO:0007669"/>
    <property type="project" value="UniProtKB-UniRule"/>
</dbReference>